<dbReference type="Proteomes" id="UP001156672">
    <property type="component" value="Unassembled WGS sequence"/>
</dbReference>
<gene>
    <name evidence="2" type="ORF">GCM10007866_10320</name>
</gene>
<evidence type="ECO:0000313" key="3">
    <source>
        <dbReference type="Proteomes" id="UP001156672"/>
    </source>
</evidence>
<dbReference type="EMBL" id="BSNW01000009">
    <property type="protein sequence ID" value="GLQ68581.1"/>
    <property type="molecule type" value="Genomic_DNA"/>
</dbReference>
<accession>A0ABQ5X137</accession>
<comment type="caution">
    <text evidence="2">The sequence shown here is derived from an EMBL/GenBank/DDBJ whole genome shotgun (WGS) entry which is preliminary data.</text>
</comment>
<sequence>MIARDLNINSEASRKGLSKRKEGQIPKGSVSLKTEAGRIKIPPVFLRVNAGLQTKREGPKPLSFSVLPDWKIKNERRGSSGTNGR</sequence>
<reference evidence="3" key="1">
    <citation type="journal article" date="2019" name="Int. J. Syst. Evol. Microbiol.">
        <title>The Global Catalogue of Microorganisms (GCM) 10K type strain sequencing project: providing services to taxonomists for standard genome sequencing and annotation.</title>
        <authorList>
            <consortium name="The Broad Institute Genomics Platform"/>
            <consortium name="The Broad Institute Genome Sequencing Center for Infectious Disease"/>
            <person name="Wu L."/>
            <person name="Ma J."/>
        </authorList>
    </citation>
    <scope>NUCLEOTIDE SEQUENCE [LARGE SCALE GENOMIC DNA]</scope>
    <source>
        <strain evidence="3">NBRC 3250</strain>
    </source>
</reference>
<proteinExistence type="predicted"/>
<evidence type="ECO:0000256" key="1">
    <source>
        <dbReference type="SAM" id="MobiDB-lite"/>
    </source>
</evidence>
<feature type="region of interest" description="Disordered" evidence="1">
    <location>
        <begin position="1"/>
        <end position="30"/>
    </location>
</feature>
<name>A0ABQ5X137_9PROT</name>
<evidence type="ECO:0000313" key="2">
    <source>
        <dbReference type="EMBL" id="GLQ68581.1"/>
    </source>
</evidence>
<protein>
    <submittedName>
        <fullName evidence="2">Uncharacterized protein</fullName>
    </submittedName>
</protein>
<keyword evidence="3" id="KW-1185">Reference proteome</keyword>
<organism evidence="2 3">
    <name type="scientific">Gluconobacter albidus</name>
    <dbReference type="NCBI Taxonomy" id="318683"/>
    <lineage>
        <taxon>Bacteria</taxon>
        <taxon>Pseudomonadati</taxon>
        <taxon>Pseudomonadota</taxon>
        <taxon>Alphaproteobacteria</taxon>
        <taxon>Acetobacterales</taxon>
        <taxon>Acetobacteraceae</taxon>
        <taxon>Gluconobacter</taxon>
    </lineage>
</organism>